<organism evidence="3 4">
    <name type="scientific">Nocardioides marmoriginsengisoli</name>
    <dbReference type="NCBI Taxonomy" id="661483"/>
    <lineage>
        <taxon>Bacteria</taxon>
        <taxon>Bacillati</taxon>
        <taxon>Actinomycetota</taxon>
        <taxon>Actinomycetes</taxon>
        <taxon>Propionibacteriales</taxon>
        <taxon>Nocardioidaceae</taxon>
        <taxon>Nocardioides</taxon>
    </lineage>
</organism>
<keyword evidence="2" id="KW-0472">Membrane</keyword>
<sequence length="379" mass="39785">MKGRSTAAPKIGLSIALAIGLVTAAATWLAPADGSSTAAVLVLAMPIGLVVASTLSPWLIRRAGRTLGVTSIGTEALERWQHVSTLVLDPFHSLTTGNLVVTEVHPIDPDHERNLRWFAGALAHSYDDPVGRAVAKLAGRGKVSNFAQEPGRGIRGSVDRHPVRVGQPEWLGFSNEDAPSPIGTTVAVDVDHRPLGRITVADEVRTDASHQLDLLRRTGLTPVLAALRTEAELERVATLSASPAWHAETDPLQLARELTVGGESVGLVHSRPGGSVSLLAVDSADYSPVPGSADSVGIDAPDIDVVVRAVTLAARAHRAQQRTLRLAWALFLLPLPFAALGFLPPLVAVAVAAVTWIVVGSSSAAEFFSLRMGQGSNES</sequence>
<dbReference type="GO" id="GO:0043682">
    <property type="term" value="F:P-type divalent copper transporter activity"/>
    <property type="evidence" value="ECO:0007669"/>
    <property type="project" value="TreeGrafter"/>
</dbReference>
<dbReference type="EMBL" id="RJSE01000007">
    <property type="protein sequence ID" value="RNL62417.1"/>
    <property type="molecule type" value="Genomic_DNA"/>
</dbReference>
<keyword evidence="2" id="KW-0812">Transmembrane</keyword>
<feature type="transmembrane region" description="Helical" evidence="2">
    <location>
        <begin position="324"/>
        <end position="343"/>
    </location>
</feature>
<accession>A0A3N0CG45</accession>
<evidence type="ECO:0000256" key="2">
    <source>
        <dbReference type="SAM" id="Phobius"/>
    </source>
</evidence>
<name>A0A3N0CG45_9ACTN</name>
<dbReference type="InterPro" id="IPR023299">
    <property type="entry name" value="ATPase_P-typ_cyto_dom_N"/>
</dbReference>
<dbReference type="Gene3D" id="3.40.1110.10">
    <property type="entry name" value="Calcium-transporting ATPase, cytoplasmic domain N"/>
    <property type="match status" value="1"/>
</dbReference>
<gene>
    <name evidence="3" type="ORF">EFK50_11625</name>
</gene>
<keyword evidence="4" id="KW-1185">Reference proteome</keyword>
<feature type="transmembrane region" description="Helical" evidence="2">
    <location>
        <begin position="349"/>
        <end position="370"/>
    </location>
</feature>
<dbReference type="GO" id="GO:0000166">
    <property type="term" value="F:nucleotide binding"/>
    <property type="evidence" value="ECO:0007669"/>
    <property type="project" value="InterPro"/>
</dbReference>
<evidence type="ECO:0000313" key="4">
    <source>
        <dbReference type="Proteomes" id="UP000267128"/>
    </source>
</evidence>
<dbReference type="OrthoDB" id="3748306at2"/>
<dbReference type="PANTHER" id="PTHR43520:SF8">
    <property type="entry name" value="P-TYPE CU(+) TRANSPORTER"/>
    <property type="match status" value="1"/>
</dbReference>
<dbReference type="InterPro" id="IPR023214">
    <property type="entry name" value="HAD_sf"/>
</dbReference>
<dbReference type="GO" id="GO:0055070">
    <property type="term" value="P:copper ion homeostasis"/>
    <property type="evidence" value="ECO:0007669"/>
    <property type="project" value="TreeGrafter"/>
</dbReference>
<comment type="caution">
    <text evidence="3">The sequence shown here is derived from an EMBL/GenBank/DDBJ whole genome shotgun (WGS) entry which is preliminary data.</text>
</comment>
<protein>
    <submittedName>
        <fullName evidence="3">Cation-translocating P-type ATPase</fullName>
    </submittedName>
</protein>
<feature type="transmembrane region" description="Helical" evidence="2">
    <location>
        <begin position="37"/>
        <end position="60"/>
    </location>
</feature>
<keyword evidence="1" id="KW-1278">Translocase</keyword>
<dbReference type="RefSeq" id="WP_123227713.1">
    <property type="nucleotide sequence ID" value="NZ_RJSE01000007.1"/>
</dbReference>
<feature type="transmembrane region" description="Helical" evidence="2">
    <location>
        <begin position="12"/>
        <end position="31"/>
    </location>
</feature>
<evidence type="ECO:0000313" key="3">
    <source>
        <dbReference type="EMBL" id="RNL62417.1"/>
    </source>
</evidence>
<dbReference type="Gene3D" id="3.40.50.1000">
    <property type="entry name" value="HAD superfamily/HAD-like"/>
    <property type="match status" value="1"/>
</dbReference>
<dbReference type="GO" id="GO:0005507">
    <property type="term" value="F:copper ion binding"/>
    <property type="evidence" value="ECO:0007669"/>
    <property type="project" value="TreeGrafter"/>
</dbReference>
<dbReference type="PANTHER" id="PTHR43520">
    <property type="entry name" value="ATP7, ISOFORM B"/>
    <property type="match status" value="1"/>
</dbReference>
<dbReference type="GO" id="GO:0016020">
    <property type="term" value="C:membrane"/>
    <property type="evidence" value="ECO:0007669"/>
    <property type="project" value="TreeGrafter"/>
</dbReference>
<keyword evidence="2" id="KW-1133">Transmembrane helix</keyword>
<dbReference type="SUPFAM" id="SSF81660">
    <property type="entry name" value="Metal cation-transporting ATPase, ATP-binding domain N"/>
    <property type="match status" value="1"/>
</dbReference>
<proteinExistence type="predicted"/>
<evidence type="ECO:0000256" key="1">
    <source>
        <dbReference type="ARBA" id="ARBA00022967"/>
    </source>
</evidence>
<dbReference type="Proteomes" id="UP000267128">
    <property type="component" value="Unassembled WGS sequence"/>
</dbReference>
<dbReference type="AlphaFoldDB" id="A0A3N0CG45"/>
<reference evidence="3 4" key="1">
    <citation type="submission" date="2018-11" db="EMBL/GenBank/DDBJ databases">
        <authorList>
            <person name="Li F."/>
        </authorList>
    </citation>
    <scope>NUCLEOTIDE SEQUENCE [LARGE SCALE GENOMIC DNA]</scope>
    <source>
        <strain evidence="3 4">Gsoil 097</strain>
    </source>
</reference>